<dbReference type="Pfam" id="PF07833">
    <property type="entry name" value="Cu_amine_oxidN1"/>
    <property type="match status" value="1"/>
</dbReference>
<evidence type="ECO:0000256" key="1">
    <source>
        <dbReference type="SAM" id="SignalP"/>
    </source>
</evidence>
<evidence type="ECO:0000259" key="4">
    <source>
        <dbReference type="Pfam" id="PF13739"/>
    </source>
</evidence>
<dbReference type="InterPro" id="IPR012854">
    <property type="entry name" value="Cu_amine_oxidase-like_N"/>
</dbReference>
<name>A0A4Y7RHA5_9FIRM</name>
<evidence type="ECO:0000259" key="2">
    <source>
        <dbReference type="Pfam" id="PF07833"/>
    </source>
</evidence>
<accession>A0A4Y7RHA5</accession>
<evidence type="ECO:0000313" key="5">
    <source>
        <dbReference type="EMBL" id="TEB07677.1"/>
    </source>
</evidence>
<keyword evidence="1" id="KW-0732">Signal</keyword>
<dbReference type="RefSeq" id="WP_190239511.1">
    <property type="nucleotide sequence ID" value="NZ_QFGA01000001.1"/>
</dbReference>
<reference evidence="5 6" key="1">
    <citation type="journal article" date="2018" name="Environ. Microbiol.">
        <title>Novel energy conservation strategies and behaviour of Pelotomaculum schinkii driving syntrophic propionate catabolism.</title>
        <authorList>
            <person name="Hidalgo-Ahumada C.A.P."/>
            <person name="Nobu M.K."/>
            <person name="Narihiro T."/>
            <person name="Tamaki H."/>
            <person name="Liu W.T."/>
            <person name="Kamagata Y."/>
            <person name="Stams A.J.M."/>
            <person name="Imachi H."/>
            <person name="Sousa D.Z."/>
        </authorList>
    </citation>
    <scope>NUCLEOTIDE SEQUENCE [LARGE SCALE GENOMIC DNA]</scope>
    <source>
        <strain evidence="5 6">HH</strain>
    </source>
</reference>
<dbReference type="AlphaFoldDB" id="A0A4Y7RHA5"/>
<keyword evidence="5" id="KW-0378">Hydrolase</keyword>
<sequence length="363" mass="40357">MGKKVFLAGFVISLMLSMHAYGFAAAESQPAIMLNGTAIEAVASVDGGSVYLPLRAVGEALGYEIQWSGKDNTISVSRPEKDIIIDLNNYKITANDHAYYMSGDYTIIGDSTYMGPDFFSENFGLTVRWDRQNGIVQLENVKENAISITTVKEASDTDTIKITLQYPQVDGLADKTVQDRINAVFSKLAGDAKNEGLKNADEMEKAIASGYAGSPNKCETYFDYRLKYNQNELLSVVFLDYQYTGGAHGLTAQSSHTFNLKTGEEYKLKDLVKSDADYVSFISNAVKNEIDARVKEGVLPDYAIAPFEAIREDQDFYLSNNAVVVYFQQYEYFPYAAGIQEFPVEFSALKDLLRPEFGFLNNE</sequence>
<feature type="domain" description="Deacetylase PdaC" evidence="4">
    <location>
        <begin position="154"/>
        <end position="251"/>
    </location>
</feature>
<feature type="domain" description="Copper amine oxidase-like N-terminal" evidence="2">
    <location>
        <begin position="34"/>
        <end position="137"/>
    </location>
</feature>
<protein>
    <submittedName>
        <fullName evidence="5">Peptidoglycan-N-acetylmuramic acid deacetylase PdaC</fullName>
        <ecNumber evidence="5">3.5.1.-</ecNumber>
    </submittedName>
</protein>
<dbReference type="InterPro" id="IPR025303">
    <property type="entry name" value="PdaC"/>
</dbReference>
<dbReference type="GO" id="GO:0016787">
    <property type="term" value="F:hydrolase activity"/>
    <property type="evidence" value="ECO:0007669"/>
    <property type="project" value="UniProtKB-KW"/>
</dbReference>
<gene>
    <name evidence="5" type="primary">pdaC</name>
    <name evidence="5" type="ORF">Psch_01232</name>
</gene>
<dbReference type="InterPro" id="IPR021729">
    <property type="entry name" value="DUF3298"/>
</dbReference>
<dbReference type="Pfam" id="PF11738">
    <property type="entry name" value="DUF3298"/>
    <property type="match status" value="1"/>
</dbReference>
<dbReference type="Proteomes" id="UP000298324">
    <property type="component" value="Unassembled WGS sequence"/>
</dbReference>
<keyword evidence="6" id="KW-1185">Reference proteome</keyword>
<feature type="chain" id="PRO_5038751491" evidence="1">
    <location>
        <begin position="21"/>
        <end position="363"/>
    </location>
</feature>
<dbReference type="EMBL" id="QFGA01000001">
    <property type="protein sequence ID" value="TEB07677.1"/>
    <property type="molecule type" value="Genomic_DNA"/>
</dbReference>
<dbReference type="InterPro" id="IPR037126">
    <property type="entry name" value="PdaC/RsiV-like_sf"/>
</dbReference>
<organism evidence="5 6">
    <name type="scientific">Pelotomaculum schinkii</name>
    <dbReference type="NCBI Taxonomy" id="78350"/>
    <lineage>
        <taxon>Bacteria</taxon>
        <taxon>Bacillati</taxon>
        <taxon>Bacillota</taxon>
        <taxon>Clostridia</taxon>
        <taxon>Eubacteriales</taxon>
        <taxon>Desulfotomaculaceae</taxon>
        <taxon>Pelotomaculum</taxon>
    </lineage>
</organism>
<evidence type="ECO:0000259" key="3">
    <source>
        <dbReference type="Pfam" id="PF11738"/>
    </source>
</evidence>
<dbReference type="Pfam" id="PF13739">
    <property type="entry name" value="PdaC"/>
    <property type="match status" value="1"/>
</dbReference>
<dbReference type="EC" id="3.5.1.-" evidence="5"/>
<dbReference type="Gene3D" id="3.30.565.40">
    <property type="entry name" value="Fervidobacterium nodosum Rt17-B1 like"/>
    <property type="match status" value="1"/>
</dbReference>
<comment type="caution">
    <text evidence="5">The sequence shown here is derived from an EMBL/GenBank/DDBJ whole genome shotgun (WGS) entry which is preliminary data.</text>
</comment>
<proteinExistence type="predicted"/>
<dbReference type="SUPFAM" id="SSF55383">
    <property type="entry name" value="Copper amine oxidase, domain N"/>
    <property type="match status" value="1"/>
</dbReference>
<evidence type="ECO:0000313" key="6">
    <source>
        <dbReference type="Proteomes" id="UP000298324"/>
    </source>
</evidence>
<feature type="signal peptide" evidence="1">
    <location>
        <begin position="1"/>
        <end position="20"/>
    </location>
</feature>
<feature type="domain" description="DUF3298" evidence="3">
    <location>
        <begin position="269"/>
        <end position="347"/>
    </location>
</feature>
<dbReference type="InterPro" id="IPR036582">
    <property type="entry name" value="Mao_N_sf"/>
</dbReference>
<dbReference type="Gene3D" id="3.90.640.20">
    <property type="entry name" value="Heat-shock cognate protein, ATPase"/>
    <property type="match status" value="1"/>
</dbReference>
<dbReference type="Gene3D" id="3.30.457.10">
    <property type="entry name" value="Copper amine oxidase-like, N-terminal domain"/>
    <property type="match status" value="1"/>
</dbReference>